<feature type="region of interest" description="Disordered" evidence="1">
    <location>
        <begin position="1"/>
        <end position="21"/>
    </location>
</feature>
<gene>
    <name evidence="2" type="ORF">GALL_524710</name>
</gene>
<dbReference type="Gene3D" id="3.30.2420.10">
    <property type="entry name" value="TonB"/>
    <property type="match status" value="1"/>
</dbReference>
<name>A0A1J5P464_9ZZZZ</name>
<accession>A0A1J5P464</accession>
<evidence type="ECO:0000256" key="1">
    <source>
        <dbReference type="SAM" id="MobiDB-lite"/>
    </source>
</evidence>
<reference evidence="2" key="1">
    <citation type="submission" date="2016-10" db="EMBL/GenBank/DDBJ databases">
        <title>Sequence of Gallionella enrichment culture.</title>
        <authorList>
            <person name="Poehlein A."/>
            <person name="Muehling M."/>
            <person name="Daniel R."/>
        </authorList>
    </citation>
    <scope>NUCLEOTIDE SEQUENCE</scope>
</reference>
<proteinExistence type="predicted"/>
<dbReference type="AlphaFoldDB" id="A0A1J5P464"/>
<dbReference type="EMBL" id="MLJW01006928">
    <property type="protein sequence ID" value="OIQ65966.1"/>
    <property type="molecule type" value="Genomic_DNA"/>
</dbReference>
<protein>
    <submittedName>
        <fullName evidence="2">Gram-negative bacterial tonB protein</fullName>
    </submittedName>
</protein>
<comment type="caution">
    <text evidence="2">The sequence shown here is derived from an EMBL/GenBank/DDBJ whole genome shotgun (WGS) entry which is preliminary data.</text>
</comment>
<organism evidence="2">
    <name type="scientific">mine drainage metagenome</name>
    <dbReference type="NCBI Taxonomy" id="410659"/>
    <lineage>
        <taxon>unclassified sequences</taxon>
        <taxon>metagenomes</taxon>
        <taxon>ecological metagenomes</taxon>
    </lineage>
</organism>
<dbReference type="SUPFAM" id="SSF74653">
    <property type="entry name" value="TolA/TonB C-terminal domain"/>
    <property type="match status" value="1"/>
</dbReference>
<sequence>MPQPKKIKPPVSKPVVAPRPEVLAPDSTVVTTDTVANLSAPATPPAAAPELSTSPVPAVIAPLPQMATAVAKPNRSEISVVCPSQTAPVMPRTALEQGIQGVVRAQALIKDGLVKEVTILSGPRIFHNAVRTAMLQYRCTRDAAEVVAVQVFNFKIEDPAESGDELQ</sequence>
<evidence type="ECO:0000313" key="2">
    <source>
        <dbReference type="EMBL" id="OIQ65966.1"/>
    </source>
</evidence>
<feature type="compositionally biased region" description="Low complexity" evidence="1">
    <location>
        <begin position="9"/>
        <end position="20"/>
    </location>
</feature>